<reference evidence="2" key="1">
    <citation type="submission" date="2019-02" db="EMBL/GenBank/DDBJ databases">
        <authorList>
            <person name="Gruber-Vodicka R. H."/>
            <person name="Seah K. B. B."/>
        </authorList>
    </citation>
    <scope>NUCLEOTIDE SEQUENCE</scope>
    <source>
        <strain evidence="1">BECK_BZ197</strain>
        <strain evidence="3">BECK_BZ198</strain>
        <strain evidence="2">BECK_BZ199</strain>
    </source>
</reference>
<organism evidence="2">
    <name type="scientific">Candidatus Kentrum sp. MB</name>
    <dbReference type="NCBI Taxonomy" id="2138164"/>
    <lineage>
        <taxon>Bacteria</taxon>
        <taxon>Pseudomonadati</taxon>
        <taxon>Pseudomonadota</taxon>
        <taxon>Gammaproteobacteria</taxon>
        <taxon>Candidatus Kentrum</taxon>
    </lineage>
</organism>
<accession>A0A450XPJ4</accession>
<evidence type="ECO:0000313" key="2">
    <source>
        <dbReference type="EMBL" id="VFK31231.1"/>
    </source>
</evidence>
<dbReference type="EMBL" id="CAADFO010000024">
    <property type="protein sequence ID" value="VFK26971.1"/>
    <property type="molecule type" value="Genomic_DNA"/>
</dbReference>
<protein>
    <submittedName>
        <fullName evidence="2">Uncharacterized protein</fullName>
    </submittedName>
</protein>
<gene>
    <name evidence="1" type="ORF">BECKMB1821G_GA0114241_102439</name>
    <name evidence="3" type="ORF">BECKMB1821H_GA0114242_102139</name>
    <name evidence="2" type="ORF">BECKMB1821I_GA0114274_102138</name>
</gene>
<proteinExistence type="predicted"/>
<dbReference type="EMBL" id="CAADFQ010000021">
    <property type="protein sequence ID" value="VFK31231.1"/>
    <property type="molecule type" value="Genomic_DNA"/>
</dbReference>
<dbReference type="EMBL" id="CAADGH010000021">
    <property type="protein sequence ID" value="VFK75405.1"/>
    <property type="molecule type" value="Genomic_DNA"/>
</dbReference>
<evidence type="ECO:0000313" key="3">
    <source>
        <dbReference type="EMBL" id="VFK75405.1"/>
    </source>
</evidence>
<dbReference type="AlphaFoldDB" id="A0A450XPJ4"/>
<name>A0A450XPJ4_9GAMM</name>
<sequence length="39" mass="4478">MASYNIQWKPYGSISATKEPRRLLRELVARIVNATEEDA</sequence>
<evidence type="ECO:0000313" key="1">
    <source>
        <dbReference type="EMBL" id="VFK26971.1"/>
    </source>
</evidence>